<dbReference type="GeneID" id="111274940"/>
<keyword evidence="1" id="KW-0732">Signal</keyword>
<keyword evidence="2" id="KW-1185">Reference proteome</keyword>
<reference evidence="3" key="1">
    <citation type="submission" date="2025-08" db="UniProtKB">
        <authorList>
            <consortium name="RefSeq"/>
        </authorList>
    </citation>
    <scope>IDENTIFICATION</scope>
    <source>
        <tissue evidence="3">Fruit stalk</tissue>
    </source>
</reference>
<evidence type="ECO:0000313" key="3">
    <source>
        <dbReference type="RefSeq" id="XP_022715721.1"/>
    </source>
</evidence>
<proteinExistence type="predicted"/>
<dbReference type="AlphaFoldDB" id="A0A6P5WJU9"/>
<evidence type="ECO:0000313" key="2">
    <source>
        <dbReference type="Proteomes" id="UP000515121"/>
    </source>
</evidence>
<dbReference type="RefSeq" id="XP_022715721.1">
    <property type="nucleotide sequence ID" value="XM_022859986.1"/>
</dbReference>
<feature type="chain" id="PRO_5028461147" evidence="1">
    <location>
        <begin position="27"/>
        <end position="112"/>
    </location>
</feature>
<protein>
    <submittedName>
        <fullName evidence="3">Probable leucine-rich repeat receptor-like serine/threonine-protein kinase At3g14840</fullName>
    </submittedName>
</protein>
<feature type="signal peptide" evidence="1">
    <location>
        <begin position="1"/>
        <end position="26"/>
    </location>
</feature>
<name>A0A6P5WJU9_DURZI</name>
<accession>A0A6P5WJU9</accession>
<dbReference type="OrthoDB" id="937790at2759"/>
<evidence type="ECO:0000256" key="1">
    <source>
        <dbReference type="SAM" id="SignalP"/>
    </source>
</evidence>
<dbReference type="Proteomes" id="UP000515121">
    <property type="component" value="Unplaced"/>
</dbReference>
<organism evidence="2 3">
    <name type="scientific">Durio zibethinus</name>
    <name type="common">Durian</name>
    <dbReference type="NCBI Taxonomy" id="66656"/>
    <lineage>
        <taxon>Eukaryota</taxon>
        <taxon>Viridiplantae</taxon>
        <taxon>Streptophyta</taxon>
        <taxon>Embryophyta</taxon>
        <taxon>Tracheophyta</taxon>
        <taxon>Spermatophyta</taxon>
        <taxon>Magnoliopsida</taxon>
        <taxon>eudicotyledons</taxon>
        <taxon>Gunneridae</taxon>
        <taxon>Pentapetalae</taxon>
        <taxon>rosids</taxon>
        <taxon>malvids</taxon>
        <taxon>Malvales</taxon>
        <taxon>Malvaceae</taxon>
        <taxon>Helicteroideae</taxon>
        <taxon>Durio</taxon>
    </lineage>
</organism>
<sequence length="112" mass="12602">MMLVKTVILVSAALALSLIGTHKSEAARLPEDEVNVLNQIARTMGATDWNFDENVCQENETTRVERGFVPERNVTCYCQNENCHVTHLIFKRQNLPGALPSELVLLPHLIEM</sequence>
<gene>
    <name evidence="3" type="primary">LOC111274940</name>
</gene>
<dbReference type="KEGG" id="dzi:111274940"/>